<dbReference type="Proteomes" id="UP001589608">
    <property type="component" value="Unassembled WGS sequence"/>
</dbReference>
<comment type="caution">
    <text evidence="1">The sequence shown here is derived from an EMBL/GenBank/DDBJ whole genome shotgun (WGS) entry which is preliminary data.</text>
</comment>
<proteinExistence type="predicted"/>
<evidence type="ECO:0000313" key="2">
    <source>
        <dbReference type="Proteomes" id="UP001589608"/>
    </source>
</evidence>
<keyword evidence="2" id="KW-1185">Reference proteome</keyword>
<gene>
    <name evidence="1" type="ORF">ACFFTR_42415</name>
</gene>
<evidence type="ECO:0000313" key="1">
    <source>
        <dbReference type="EMBL" id="MFB9449772.1"/>
    </source>
</evidence>
<sequence length="135" mass="14866">MTIIVPTPAEARDLRTAFTHNGVVDRAEQALRTVRFVTDVATAAELLPTWAYADTLTERERRAVLARFMCPELVGDGDEQRVCGEQVTTRVSHAATDTPWRDSYAACDSCADRLTGPEFALLGPERTSLILWGGK</sequence>
<organism evidence="1 2">
    <name type="scientific">Dactylosporangium vinaceum</name>
    <dbReference type="NCBI Taxonomy" id="53362"/>
    <lineage>
        <taxon>Bacteria</taxon>
        <taxon>Bacillati</taxon>
        <taxon>Actinomycetota</taxon>
        <taxon>Actinomycetes</taxon>
        <taxon>Micromonosporales</taxon>
        <taxon>Micromonosporaceae</taxon>
        <taxon>Dactylosporangium</taxon>
    </lineage>
</organism>
<protein>
    <submittedName>
        <fullName evidence="1">Uncharacterized protein</fullName>
    </submittedName>
</protein>
<name>A0ABV5MLN2_9ACTN</name>
<accession>A0ABV5MLN2</accession>
<dbReference type="EMBL" id="JBHMCA010000069">
    <property type="protein sequence ID" value="MFB9449772.1"/>
    <property type="molecule type" value="Genomic_DNA"/>
</dbReference>
<reference evidence="1 2" key="1">
    <citation type="submission" date="2024-09" db="EMBL/GenBank/DDBJ databases">
        <authorList>
            <person name="Sun Q."/>
            <person name="Mori K."/>
        </authorList>
    </citation>
    <scope>NUCLEOTIDE SEQUENCE [LARGE SCALE GENOMIC DNA]</scope>
    <source>
        <strain evidence="1 2">JCM 3307</strain>
    </source>
</reference>
<dbReference type="RefSeq" id="WP_223100563.1">
    <property type="nucleotide sequence ID" value="NZ_CP061913.1"/>
</dbReference>